<sequence>MRGLLLALLLLLGAGPALAQSASDPVGTVRAFYAAPSTDELRFYAKALRALYERDQREAAGEVGRIGFDFRVNGQDTAKGWEKTLRLATLSAGEDRAEVQATFRNGRPQDIRYDLVREGGRWLIADVRAVTGERWGLVALLSQPLN</sequence>
<dbReference type="Pfam" id="PF12883">
    <property type="entry name" value="DUF3828"/>
    <property type="match status" value="1"/>
</dbReference>
<evidence type="ECO:0000259" key="2">
    <source>
        <dbReference type="Pfam" id="PF12883"/>
    </source>
</evidence>
<organism evidence="3 4">
    <name type="scientific">Methylobacterium symbioticum</name>
    <dbReference type="NCBI Taxonomy" id="2584084"/>
    <lineage>
        <taxon>Bacteria</taxon>
        <taxon>Pseudomonadati</taxon>
        <taxon>Pseudomonadota</taxon>
        <taxon>Alphaproteobacteria</taxon>
        <taxon>Hyphomicrobiales</taxon>
        <taxon>Methylobacteriaceae</taxon>
        <taxon>Methylobacterium</taxon>
    </lineage>
</organism>
<dbReference type="OrthoDB" id="7174015at2"/>
<dbReference type="InterPro" id="IPR024289">
    <property type="entry name" value="DUF3828"/>
</dbReference>
<feature type="signal peptide" evidence="1">
    <location>
        <begin position="1"/>
        <end position="19"/>
    </location>
</feature>
<dbReference type="RefSeq" id="WP_142584313.1">
    <property type="nucleotide sequence ID" value="NZ_CABFPH010000057.1"/>
</dbReference>
<dbReference type="Proteomes" id="UP000410984">
    <property type="component" value="Unassembled WGS sequence"/>
</dbReference>
<evidence type="ECO:0000256" key="1">
    <source>
        <dbReference type="SAM" id="SignalP"/>
    </source>
</evidence>
<evidence type="ECO:0000313" key="4">
    <source>
        <dbReference type="Proteomes" id="UP000410984"/>
    </source>
</evidence>
<feature type="chain" id="PRO_5021274698" description="DUF3828 domain-containing protein" evidence="1">
    <location>
        <begin position="20"/>
        <end position="146"/>
    </location>
</feature>
<proteinExistence type="predicted"/>
<gene>
    <name evidence="3" type="ORF">MET9862_03657</name>
</gene>
<reference evidence="3 4" key="1">
    <citation type="submission" date="2019-06" db="EMBL/GenBank/DDBJ databases">
        <authorList>
            <person name="Rodrigo-Torres L."/>
            <person name="Arahal R. D."/>
            <person name="Lucena T."/>
        </authorList>
    </citation>
    <scope>NUCLEOTIDE SEQUENCE [LARGE SCALE GENOMIC DNA]</scope>
    <source>
        <strain evidence="3 4">SB0023/3</strain>
    </source>
</reference>
<accession>A0A509EI34</accession>
<dbReference type="Gene3D" id="3.10.450.50">
    <property type="match status" value="1"/>
</dbReference>
<dbReference type="AlphaFoldDB" id="A0A509EI34"/>
<dbReference type="EMBL" id="CABFPH010000057">
    <property type="protein sequence ID" value="VUD73045.1"/>
    <property type="molecule type" value="Genomic_DNA"/>
</dbReference>
<keyword evidence="4" id="KW-1185">Reference proteome</keyword>
<evidence type="ECO:0000313" key="3">
    <source>
        <dbReference type="EMBL" id="VUD73045.1"/>
    </source>
</evidence>
<protein>
    <recommendedName>
        <fullName evidence="2">DUF3828 domain-containing protein</fullName>
    </recommendedName>
</protein>
<keyword evidence="1" id="KW-0732">Signal</keyword>
<name>A0A509EI34_9HYPH</name>
<feature type="domain" description="DUF3828" evidence="2">
    <location>
        <begin position="32"/>
        <end position="131"/>
    </location>
</feature>